<dbReference type="PROSITE" id="PS50164">
    <property type="entry name" value="GIY_YIG"/>
    <property type="match status" value="1"/>
</dbReference>
<dbReference type="AlphaFoldDB" id="A0A151WJ60"/>
<evidence type="ECO:0000259" key="2">
    <source>
        <dbReference type="PROSITE" id="PS50164"/>
    </source>
</evidence>
<keyword evidence="3" id="KW-0418">Kinase</keyword>
<dbReference type="EMBL" id="KQ983044">
    <property type="protein sequence ID" value="KYQ47913.1"/>
    <property type="molecule type" value="Genomic_DNA"/>
</dbReference>
<reference evidence="3 4" key="1">
    <citation type="submission" date="2015-09" db="EMBL/GenBank/DDBJ databases">
        <title>Trachymyrmex zeteki WGS genome.</title>
        <authorList>
            <person name="Nygaard S."/>
            <person name="Hu H."/>
            <person name="Boomsma J."/>
            <person name="Zhang G."/>
        </authorList>
    </citation>
    <scope>NUCLEOTIDE SEQUENCE [LARGE SCALE GENOMIC DNA]</scope>
    <source>
        <strain evidence="3">Tzet28-1</strain>
        <tissue evidence="3">Whole body</tissue>
    </source>
</reference>
<name>A0A151WJ60_9HYME</name>
<dbReference type="InterPro" id="IPR000305">
    <property type="entry name" value="GIY-YIG_endonuc"/>
</dbReference>
<evidence type="ECO:0000313" key="4">
    <source>
        <dbReference type="Proteomes" id="UP000075809"/>
    </source>
</evidence>
<feature type="compositionally biased region" description="Low complexity" evidence="1">
    <location>
        <begin position="96"/>
        <end position="116"/>
    </location>
</feature>
<proteinExistence type="predicted"/>
<accession>A0A151WJ60</accession>
<evidence type="ECO:0000256" key="1">
    <source>
        <dbReference type="SAM" id="MobiDB-lite"/>
    </source>
</evidence>
<feature type="region of interest" description="Disordered" evidence="1">
    <location>
        <begin position="16"/>
        <end position="39"/>
    </location>
</feature>
<dbReference type="PANTHER" id="PTHR21301:SF10">
    <property type="entry name" value="REVERSE TRANSCRIPTASE DOMAIN-CONTAINING PROTEIN"/>
    <property type="match status" value="1"/>
</dbReference>
<dbReference type="Pfam" id="PF26215">
    <property type="entry name" value="HTH_animal"/>
    <property type="match status" value="1"/>
</dbReference>
<evidence type="ECO:0000313" key="3">
    <source>
        <dbReference type="EMBL" id="KYQ47913.1"/>
    </source>
</evidence>
<organism evidence="3 4">
    <name type="scientific">Mycetomoellerius zeteki</name>
    <dbReference type="NCBI Taxonomy" id="64791"/>
    <lineage>
        <taxon>Eukaryota</taxon>
        <taxon>Metazoa</taxon>
        <taxon>Ecdysozoa</taxon>
        <taxon>Arthropoda</taxon>
        <taxon>Hexapoda</taxon>
        <taxon>Insecta</taxon>
        <taxon>Pterygota</taxon>
        <taxon>Neoptera</taxon>
        <taxon>Endopterygota</taxon>
        <taxon>Hymenoptera</taxon>
        <taxon>Apocrita</taxon>
        <taxon>Aculeata</taxon>
        <taxon>Formicoidea</taxon>
        <taxon>Formicidae</taxon>
        <taxon>Myrmicinae</taxon>
        <taxon>Mycetomoellerius</taxon>
    </lineage>
</organism>
<dbReference type="Proteomes" id="UP000075809">
    <property type="component" value="Unassembled WGS sequence"/>
</dbReference>
<gene>
    <name evidence="3" type="ORF">ALC60_13055</name>
</gene>
<dbReference type="GO" id="GO:0016301">
    <property type="term" value="F:kinase activity"/>
    <property type="evidence" value="ECO:0007669"/>
    <property type="project" value="UniProtKB-KW"/>
</dbReference>
<feature type="compositionally biased region" description="Low complexity" evidence="1">
    <location>
        <begin position="16"/>
        <end position="26"/>
    </location>
</feature>
<dbReference type="STRING" id="64791.A0A151WJ60"/>
<protein>
    <submittedName>
        <fullName evidence="3">Diacylglycerol kinase 1</fullName>
    </submittedName>
</protein>
<dbReference type="InterPro" id="IPR058912">
    <property type="entry name" value="HTH_animal"/>
</dbReference>
<feature type="region of interest" description="Disordered" evidence="1">
    <location>
        <begin position="90"/>
        <end position="116"/>
    </location>
</feature>
<keyword evidence="3" id="KW-0808">Transferase</keyword>
<sequence length="360" mass="40537">MAVLSSTTACAAITSHTTSSSNVNSTGVPGGASTEGHVGSSLADKIHGITEKLQALGHHRTESEISRTKTGSVHPMLTVTHTSYSCHDVLEKKSTDSSPSQSQMSRNSSRKSNNSLLVNNGKLEDHKHRVQPQHPNSCGQLCKTSKERQLKDYLSGSCFRYVDDIILAALSENIIDILETFNSLHNRLQFTIEICKDRKISFLDILVIVEEQSLIFNIYRKATFSGRFLNFNSHHPLCHKRDVIYGLVDKIIRICHSRFTDDCEASYVGQTKRLKTRLHEHVSDINKKSKSPTVITSHHIDQNHNFDRGNVEILDREAFNKRLISEMVHIKRQTHRLNKQNDTDSLPESYLNIIKSLSPS</sequence>
<feature type="domain" description="GIY-YIG" evidence="2">
    <location>
        <begin position="240"/>
        <end position="331"/>
    </location>
</feature>
<keyword evidence="4" id="KW-1185">Reference proteome</keyword>
<dbReference type="PANTHER" id="PTHR21301">
    <property type="entry name" value="REVERSE TRANSCRIPTASE"/>
    <property type="match status" value="1"/>
</dbReference>